<reference evidence="12" key="1">
    <citation type="submission" date="2021-03" db="EMBL/GenBank/DDBJ databases">
        <authorList>
            <person name="Li Z."/>
            <person name="Yang C."/>
        </authorList>
    </citation>
    <scope>NUCLEOTIDE SEQUENCE</scope>
    <source>
        <strain evidence="12">Dzin_1.0</strain>
        <tissue evidence="12">Leaf</tissue>
    </source>
</reference>
<dbReference type="InterPro" id="IPR005835">
    <property type="entry name" value="NTP_transferase_dom"/>
</dbReference>
<feature type="domain" description="EIF2B subunit epsilon/gamma LbH" evidence="11">
    <location>
        <begin position="352"/>
        <end position="444"/>
    </location>
</feature>
<gene>
    <name evidence="12" type="ORF">J5N97_009118</name>
</gene>
<dbReference type="SUPFAM" id="SSF53448">
    <property type="entry name" value="Nucleotide-diphospho-sugar transferases"/>
    <property type="match status" value="1"/>
</dbReference>
<proteinExistence type="inferred from homology"/>
<dbReference type="PANTHER" id="PTHR45989">
    <property type="entry name" value="TRANSLATION INITIATION FACTOR EIF-2B SUBUNIT GAMMA"/>
    <property type="match status" value="1"/>
</dbReference>
<dbReference type="PANTHER" id="PTHR45989:SF1">
    <property type="entry name" value="TRANSLATION INITIATION FACTOR EIF-2B SUBUNIT GAMMA"/>
    <property type="match status" value="1"/>
</dbReference>
<dbReference type="InterPro" id="IPR056764">
    <property type="entry name" value="LbH_EIF2B3/5"/>
</dbReference>
<dbReference type="AlphaFoldDB" id="A0A9D5CWZ5"/>
<dbReference type="GO" id="GO:0005851">
    <property type="term" value="C:eukaryotic translation initiation factor 2B complex"/>
    <property type="evidence" value="ECO:0007669"/>
    <property type="project" value="TreeGrafter"/>
</dbReference>
<keyword evidence="4" id="KW-0396">Initiation factor</keyword>
<dbReference type="OrthoDB" id="10250549at2759"/>
<dbReference type="Proteomes" id="UP001085076">
    <property type="component" value="Miscellaneous, Linkage group lg02"/>
</dbReference>
<comment type="similarity">
    <text evidence="2">Belongs to the eIF-2B gamma/epsilon subunits family.</text>
</comment>
<dbReference type="GO" id="GO:0005085">
    <property type="term" value="F:guanyl-nucleotide exchange factor activity"/>
    <property type="evidence" value="ECO:0007669"/>
    <property type="project" value="TreeGrafter"/>
</dbReference>
<sequence>MDFQVVVLAGGASKNLAPLVSEEVPKALLPVANRPVLSYILELLESSNLKDLIIVVEGSDAANRVGGWVSGAYADRLHVEVAEVPEDSGTAGALRAVAHHLTASDILVVSGDLVTDVPPGVVAATHRRHGAVVTALLCDTPISGFSEGGSLGAKDKAKKPARYNIVGLDPTRQFLLLIASGAEVEKDTRVQKSILCSVGQMEIRADLMDAHMYALKRIVLQEVLDQKGTFRSIRQDVLPYLVKTQLRSDVAANESSKVEGLSSTFTSKTNLTWLSQHREIAPSAFHNGHESDANGSLSTTCTHKCCAYIASRSKYCARLNSIQAFIDINRDVVGEANHLSGYSFSAQNNVVHPSAELGSKTTVGPQCMLAEGSRLGDKCSVKRSVIGRHCRIGSNVKIVNSVVMNHVTIEDGCLVQGSIICSNVQLQERCVLKDCQVGAGYVVTSGSEHKSESLAKK</sequence>
<dbReference type="Pfam" id="PF25084">
    <property type="entry name" value="LbH_EIF2B"/>
    <property type="match status" value="1"/>
</dbReference>
<evidence type="ECO:0000256" key="3">
    <source>
        <dbReference type="ARBA" id="ARBA00022490"/>
    </source>
</evidence>
<dbReference type="InterPro" id="IPR029044">
    <property type="entry name" value="Nucleotide-diphossugar_trans"/>
</dbReference>
<keyword evidence="3" id="KW-0963">Cytoplasm</keyword>
<comment type="caution">
    <text evidence="12">The sequence shown here is derived from an EMBL/GenBank/DDBJ whole genome shotgun (WGS) entry which is preliminary data.</text>
</comment>
<organism evidence="12 13">
    <name type="scientific">Dioscorea zingiberensis</name>
    <dbReference type="NCBI Taxonomy" id="325984"/>
    <lineage>
        <taxon>Eukaryota</taxon>
        <taxon>Viridiplantae</taxon>
        <taxon>Streptophyta</taxon>
        <taxon>Embryophyta</taxon>
        <taxon>Tracheophyta</taxon>
        <taxon>Spermatophyta</taxon>
        <taxon>Magnoliopsida</taxon>
        <taxon>Liliopsida</taxon>
        <taxon>Dioscoreales</taxon>
        <taxon>Dioscoreaceae</taxon>
        <taxon>Dioscorea</taxon>
    </lineage>
</organism>
<name>A0A9D5CWZ5_9LILI</name>
<keyword evidence="13" id="KW-1185">Reference proteome</keyword>
<dbReference type="GO" id="GO:0002183">
    <property type="term" value="P:cytoplasmic translational initiation"/>
    <property type="evidence" value="ECO:0007669"/>
    <property type="project" value="TreeGrafter"/>
</dbReference>
<evidence type="ECO:0000256" key="1">
    <source>
        <dbReference type="ARBA" id="ARBA00004514"/>
    </source>
</evidence>
<evidence type="ECO:0000256" key="2">
    <source>
        <dbReference type="ARBA" id="ARBA00007878"/>
    </source>
</evidence>
<evidence type="ECO:0000256" key="7">
    <source>
        <dbReference type="ARBA" id="ARBA00044229"/>
    </source>
</evidence>
<dbReference type="Gene3D" id="2.160.10.10">
    <property type="entry name" value="Hexapeptide repeat proteins"/>
    <property type="match status" value="1"/>
</dbReference>
<dbReference type="Pfam" id="PF00483">
    <property type="entry name" value="NTP_transferase"/>
    <property type="match status" value="1"/>
</dbReference>
<evidence type="ECO:0000313" key="13">
    <source>
        <dbReference type="Proteomes" id="UP001085076"/>
    </source>
</evidence>
<evidence type="ECO:0000256" key="5">
    <source>
        <dbReference type="ARBA" id="ARBA00022917"/>
    </source>
</evidence>
<comment type="subunit">
    <text evidence="9">Component of the translation initiation factor 2B (eIF2B) complex which is a heterodecamer of two sets of five different subunits: alpha, beta, gamma, delta and epsilon. Subunits alpha, beta and delta comprise a regulatory subcomplex and subunits epsilon and gamma comprise a catalytic subcomplex. Within the complex, the hexameric regulatory complex resides at the center, with the two heterodimeric catalytic subcomplexes bound on opposite sides.</text>
</comment>
<accession>A0A9D5CWZ5</accession>
<evidence type="ECO:0000256" key="9">
    <source>
        <dbReference type="ARBA" id="ARBA00046432"/>
    </source>
</evidence>
<dbReference type="EMBL" id="JAGGNH010000002">
    <property type="protein sequence ID" value="KAJ0980863.1"/>
    <property type="molecule type" value="Genomic_DNA"/>
</dbReference>
<protein>
    <recommendedName>
        <fullName evidence="6">Translation initiation factor eIF2B subunit gamma</fullName>
    </recommendedName>
    <alternativeName>
        <fullName evidence="7">eIF2B GDP-GTP exchange factor subunit gamma</fullName>
    </alternativeName>
</protein>
<comment type="function">
    <text evidence="8">Acts as a component of the translation initiation factor 2B (eIF2B) complex, which catalyzes the exchange of GDP for GTP on the eukaryotic initiation factor 2 (eIF2) complex gamma subunit. Its guanine nucleotide exchange factor activity is repressed when bound to eIF2 complex phosphorylated on the alpha subunit, thereby limiting the amount of methionyl-initiator methionine tRNA available to the ribosome and consequently global translation is repressed.</text>
</comment>
<feature type="domain" description="Nucleotidyl transferase" evidence="10">
    <location>
        <begin position="5"/>
        <end position="138"/>
    </location>
</feature>
<dbReference type="Gene3D" id="3.90.550.10">
    <property type="entry name" value="Spore Coat Polysaccharide Biosynthesis Protein SpsA, Chain A"/>
    <property type="match status" value="1"/>
</dbReference>
<evidence type="ECO:0000313" key="12">
    <source>
        <dbReference type="EMBL" id="KAJ0980863.1"/>
    </source>
</evidence>
<keyword evidence="5" id="KW-0648">Protein biosynthesis</keyword>
<dbReference type="GO" id="GO:0005829">
    <property type="term" value="C:cytosol"/>
    <property type="evidence" value="ECO:0007669"/>
    <property type="project" value="UniProtKB-SubCell"/>
</dbReference>
<dbReference type="GO" id="GO:0003743">
    <property type="term" value="F:translation initiation factor activity"/>
    <property type="evidence" value="ECO:0007669"/>
    <property type="project" value="UniProtKB-KW"/>
</dbReference>
<dbReference type="CDD" id="cd04198">
    <property type="entry name" value="eIF-2B_gamma_N"/>
    <property type="match status" value="1"/>
</dbReference>
<comment type="subcellular location">
    <subcellularLocation>
        <location evidence="1">Cytoplasm</location>
        <location evidence="1">Cytosol</location>
    </subcellularLocation>
</comment>
<evidence type="ECO:0000256" key="6">
    <source>
        <dbReference type="ARBA" id="ARBA00044196"/>
    </source>
</evidence>
<evidence type="ECO:0000259" key="10">
    <source>
        <dbReference type="Pfam" id="PF00483"/>
    </source>
</evidence>
<dbReference type="CDD" id="cd04652">
    <property type="entry name" value="LbH_eIF2B_gamma_C"/>
    <property type="match status" value="1"/>
</dbReference>
<dbReference type="InterPro" id="IPR051960">
    <property type="entry name" value="eIF2B_gamma"/>
</dbReference>
<evidence type="ECO:0000256" key="8">
    <source>
        <dbReference type="ARBA" id="ARBA00045373"/>
    </source>
</evidence>
<evidence type="ECO:0000259" key="11">
    <source>
        <dbReference type="Pfam" id="PF25084"/>
    </source>
</evidence>
<evidence type="ECO:0000256" key="4">
    <source>
        <dbReference type="ARBA" id="ARBA00022540"/>
    </source>
</evidence>
<reference evidence="12" key="2">
    <citation type="journal article" date="2022" name="Hortic Res">
        <title>The genome of Dioscorea zingiberensis sheds light on the biosynthesis, origin and evolution of the medicinally important diosgenin saponins.</title>
        <authorList>
            <person name="Li Y."/>
            <person name="Tan C."/>
            <person name="Li Z."/>
            <person name="Guo J."/>
            <person name="Li S."/>
            <person name="Chen X."/>
            <person name="Wang C."/>
            <person name="Dai X."/>
            <person name="Yang H."/>
            <person name="Song W."/>
            <person name="Hou L."/>
            <person name="Xu J."/>
            <person name="Tong Z."/>
            <person name="Xu A."/>
            <person name="Yuan X."/>
            <person name="Wang W."/>
            <person name="Yang Q."/>
            <person name="Chen L."/>
            <person name="Sun Z."/>
            <person name="Wang K."/>
            <person name="Pan B."/>
            <person name="Chen J."/>
            <person name="Bao Y."/>
            <person name="Liu F."/>
            <person name="Qi X."/>
            <person name="Gang D.R."/>
            <person name="Wen J."/>
            <person name="Li J."/>
        </authorList>
    </citation>
    <scope>NUCLEOTIDE SEQUENCE</scope>
    <source>
        <strain evidence="12">Dzin_1.0</strain>
    </source>
</reference>